<reference evidence="9" key="3">
    <citation type="submission" date="2023-05" db="EMBL/GenBank/DDBJ databases">
        <authorList>
            <person name="Smith C.H."/>
        </authorList>
    </citation>
    <scope>NUCLEOTIDE SEQUENCE</scope>
    <source>
        <strain evidence="9">CHS0354</strain>
        <tissue evidence="9">Mantle</tissue>
    </source>
</reference>
<protein>
    <submittedName>
        <fullName evidence="9">Uncharacterized protein</fullName>
    </submittedName>
</protein>
<sequence>MATAQHIQSKCGVCHQPYKRPKILPCFHSYCEVCLEIHISKVKPDTKFQCPLCWTDIDIPEGGAISFQTNFYIHTTEEEGLEERESKEVNYLCENCDGETKPRATFYCEECELTICDECVLLHKKLIITKDHELASLKTLNNKRPDKLTCFQHESKVADCYCLTCEEFMCPSCDYEEHDQHKTEPIAVAANIKRNLLIKTWQTSEIFVSTESNLNIISERESEVEKSEKEAKDRLQRRAVKMNSDIEAAIMKWEVEITTICEREKLKLFQLKRDIEAAKEKYVGMKRLITLASDAEVLRDGNKMMCKIKEINLSSHMDIPRVNVKFEDNCKEFDCKSIGHIVNDTKTLPCGPMKMELISAFCTPEFGEIKCILPCQGGNVWIAEAGSSGLIMFNEQGSKQKKVMEDFEIEYMALGQDGTLFLSQSNEKIIYKITKTYEAKQFCFLSSSPGDLAAFENGNIAVCCNEPPKLVIIDQTGQVARQYAPRASTFKTLYCVAVCKFTDVLAVCAQDINPFTETKQLDTNFKETIEFSTAKTTQGIPVGMDTKVSTQPLLNPFSTLSATSSNSSTDAPEVSKVTPMQEISFGLYAKAPIQPASSSFTFISATNSKSAMDAHEAKQTQALSSKTPTNAPIQPGPNPFGIFSATSTNTTVDKTRFPENKTTQTTQESFFKSFINISTQPVSRPIVTKSASRSNSSVAKTGNKNTQMAQFGSTDTKRAIFIFDHKGNTLAKINRPAYDLIFDHRGHLLVSRVGGDIDILDYRGNTLACLRPNGGDFLCGKMALDSFNQLWIGEFGRINVFKYPDISGSQQVQGQ</sequence>
<evidence type="ECO:0000256" key="4">
    <source>
        <dbReference type="PROSITE-ProRule" id="PRU00024"/>
    </source>
</evidence>
<evidence type="ECO:0000313" key="10">
    <source>
        <dbReference type="Proteomes" id="UP001195483"/>
    </source>
</evidence>
<feature type="region of interest" description="Disordered" evidence="6">
    <location>
        <begin position="685"/>
        <end position="710"/>
    </location>
</feature>
<evidence type="ECO:0000313" key="9">
    <source>
        <dbReference type="EMBL" id="KAK3600658.1"/>
    </source>
</evidence>
<dbReference type="Proteomes" id="UP001195483">
    <property type="component" value="Unassembled WGS sequence"/>
</dbReference>
<dbReference type="InterPro" id="IPR015943">
    <property type="entry name" value="WD40/YVTN_repeat-like_dom_sf"/>
</dbReference>
<dbReference type="SMART" id="SM00336">
    <property type="entry name" value="BBOX"/>
    <property type="match status" value="2"/>
</dbReference>
<proteinExistence type="predicted"/>
<dbReference type="GO" id="GO:0008270">
    <property type="term" value="F:zinc ion binding"/>
    <property type="evidence" value="ECO:0007669"/>
    <property type="project" value="UniProtKB-KW"/>
</dbReference>
<dbReference type="EMBL" id="JAEAOA010001767">
    <property type="protein sequence ID" value="KAK3600658.1"/>
    <property type="molecule type" value="Genomic_DNA"/>
</dbReference>
<dbReference type="InterPro" id="IPR000315">
    <property type="entry name" value="Znf_B-box"/>
</dbReference>
<dbReference type="PANTHER" id="PTHR25462">
    <property type="entry name" value="BONUS, ISOFORM C-RELATED"/>
    <property type="match status" value="1"/>
</dbReference>
<dbReference type="Gene3D" id="3.30.160.60">
    <property type="entry name" value="Classic Zinc Finger"/>
    <property type="match status" value="1"/>
</dbReference>
<dbReference type="PROSITE" id="PS00518">
    <property type="entry name" value="ZF_RING_1"/>
    <property type="match status" value="1"/>
</dbReference>
<dbReference type="SUPFAM" id="SSF57850">
    <property type="entry name" value="RING/U-box"/>
    <property type="match status" value="1"/>
</dbReference>
<dbReference type="SMART" id="SM00184">
    <property type="entry name" value="RING"/>
    <property type="match status" value="1"/>
</dbReference>
<dbReference type="PANTHER" id="PTHR25462:SF291">
    <property type="entry name" value="E3 UBIQUITIN-PROTEIN LIGASE TRIM45"/>
    <property type="match status" value="1"/>
</dbReference>
<dbReference type="InterPro" id="IPR018957">
    <property type="entry name" value="Znf_C3HC4_RING-type"/>
</dbReference>
<accession>A0AAE0W3G0</accession>
<keyword evidence="5" id="KW-0175">Coiled coil</keyword>
<evidence type="ECO:0000256" key="3">
    <source>
        <dbReference type="ARBA" id="ARBA00022833"/>
    </source>
</evidence>
<dbReference type="InterPro" id="IPR001841">
    <property type="entry name" value="Znf_RING"/>
</dbReference>
<dbReference type="AlphaFoldDB" id="A0AAE0W3G0"/>
<feature type="domain" description="RING-type" evidence="7">
    <location>
        <begin position="11"/>
        <end position="53"/>
    </location>
</feature>
<dbReference type="CDD" id="cd16579">
    <property type="entry name" value="RING-HC_PML_C-V"/>
    <property type="match status" value="1"/>
</dbReference>
<evidence type="ECO:0000256" key="2">
    <source>
        <dbReference type="ARBA" id="ARBA00022771"/>
    </source>
</evidence>
<keyword evidence="3" id="KW-0862">Zinc</keyword>
<reference evidence="9" key="2">
    <citation type="journal article" date="2021" name="Genome Biol. Evol.">
        <title>Developing a high-quality reference genome for a parasitic bivalve with doubly uniparental inheritance (Bivalvia: Unionida).</title>
        <authorList>
            <person name="Smith C.H."/>
        </authorList>
    </citation>
    <scope>NUCLEOTIDE SEQUENCE</scope>
    <source>
        <strain evidence="9">CHS0354</strain>
        <tissue evidence="9">Mantle</tissue>
    </source>
</reference>
<gene>
    <name evidence="9" type="ORF">CHS0354_029523</name>
</gene>
<dbReference type="Pfam" id="PF00643">
    <property type="entry name" value="zf-B_box"/>
    <property type="match status" value="1"/>
</dbReference>
<feature type="domain" description="B box-type" evidence="8">
    <location>
        <begin position="145"/>
        <end position="186"/>
    </location>
</feature>
<evidence type="ECO:0000259" key="7">
    <source>
        <dbReference type="PROSITE" id="PS50089"/>
    </source>
</evidence>
<dbReference type="Gene3D" id="2.130.10.10">
    <property type="entry name" value="YVTN repeat-like/Quinoprotein amine dehydrogenase"/>
    <property type="match status" value="1"/>
</dbReference>
<keyword evidence="1" id="KW-0479">Metal-binding</keyword>
<keyword evidence="10" id="KW-1185">Reference proteome</keyword>
<dbReference type="InterPro" id="IPR047153">
    <property type="entry name" value="TRIM45/56/19-like"/>
</dbReference>
<feature type="domain" description="B box-type" evidence="8">
    <location>
        <begin position="88"/>
        <end position="137"/>
    </location>
</feature>
<feature type="coiled-coil region" evidence="5">
    <location>
        <begin position="232"/>
        <end position="281"/>
    </location>
</feature>
<dbReference type="Pfam" id="PF00097">
    <property type="entry name" value="zf-C3HC4"/>
    <property type="match status" value="1"/>
</dbReference>
<dbReference type="InterPro" id="IPR017907">
    <property type="entry name" value="Znf_RING_CS"/>
</dbReference>
<name>A0AAE0W3G0_9BIVA</name>
<feature type="compositionally biased region" description="Polar residues" evidence="6">
    <location>
        <begin position="689"/>
        <end position="710"/>
    </location>
</feature>
<keyword evidence="2 4" id="KW-0863">Zinc-finger</keyword>
<evidence type="ECO:0000259" key="8">
    <source>
        <dbReference type="PROSITE" id="PS50119"/>
    </source>
</evidence>
<evidence type="ECO:0000256" key="5">
    <source>
        <dbReference type="SAM" id="Coils"/>
    </source>
</evidence>
<dbReference type="SUPFAM" id="SSF57845">
    <property type="entry name" value="B-box zinc-binding domain"/>
    <property type="match status" value="1"/>
</dbReference>
<comment type="caution">
    <text evidence="9">The sequence shown here is derived from an EMBL/GenBank/DDBJ whole genome shotgun (WGS) entry which is preliminary data.</text>
</comment>
<dbReference type="GO" id="GO:0061630">
    <property type="term" value="F:ubiquitin protein ligase activity"/>
    <property type="evidence" value="ECO:0007669"/>
    <property type="project" value="TreeGrafter"/>
</dbReference>
<dbReference type="Gene3D" id="3.30.40.10">
    <property type="entry name" value="Zinc/RING finger domain, C3HC4 (zinc finger)"/>
    <property type="match status" value="1"/>
</dbReference>
<organism evidence="9 10">
    <name type="scientific">Potamilus streckersoni</name>
    <dbReference type="NCBI Taxonomy" id="2493646"/>
    <lineage>
        <taxon>Eukaryota</taxon>
        <taxon>Metazoa</taxon>
        <taxon>Spiralia</taxon>
        <taxon>Lophotrochozoa</taxon>
        <taxon>Mollusca</taxon>
        <taxon>Bivalvia</taxon>
        <taxon>Autobranchia</taxon>
        <taxon>Heteroconchia</taxon>
        <taxon>Palaeoheterodonta</taxon>
        <taxon>Unionida</taxon>
        <taxon>Unionoidea</taxon>
        <taxon>Unionidae</taxon>
        <taxon>Ambleminae</taxon>
        <taxon>Lampsilini</taxon>
        <taxon>Potamilus</taxon>
    </lineage>
</organism>
<dbReference type="Gene3D" id="4.10.830.40">
    <property type="match status" value="1"/>
</dbReference>
<dbReference type="CDD" id="cd19757">
    <property type="entry name" value="Bbox1"/>
    <property type="match status" value="1"/>
</dbReference>
<evidence type="ECO:0000256" key="6">
    <source>
        <dbReference type="SAM" id="MobiDB-lite"/>
    </source>
</evidence>
<evidence type="ECO:0000256" key="1">
    <source>
        <dbReference type="ARBA" id="ARBA00022723"/>
    </source>
</evidence>
<dbReference type="PROSITE" id="PS50119">
    <property type="entry name" value="ZF_BBOX"/>
    <property type="match status" value="2"/>
</dbReference>
<dbReference type="PROSITE" id="PS50089">
    <property type="entry name" value="ZF_RING_2"/>
    <property type="match status" value="1"/>
</dbReference>
<reference evidence="9" key="1">
    <citation type="journal article" date="2021" name="Genome Biol. Evol.">
        <title>A High-Quality Reference Genome for a Parasitic Bivalve with Doubly Uniparental Inheritance (Bivalvia: Unionida).</title>
        <authorList>
            <person name="Smith C.H."/>
        </authorList>
    </citation>
    <scope>NUCLEOTIDE SEQUENCE</scope>
    <source>
        <strain evidence="9">CHS0354</strain>
    </source>
</reference>
<dbReference type="InterPro" id="IPR013083">
    <property type="entry name" value="Znf_RING/FYVE/PHD"/>
</dbReference>
<dbReference type="SUPFAM" id="SSF101898">
    <property type="entry name" value="NHL repeat"/>
    <property type="match status" value="1"/>
</dbReference>